<dbReference type="Proteomes" id="UP000269438">
    <property type="component" value="Unassembled WGS sequence"/>
</dbReference>
<proteinExistence type="predicted"/>
<keyword evidence="3" id="KW-1185">Reference proteome</keyword>
<accession>A0A3L7AYZ0</accession>
<feature type="region of interest" description="Disordered" evidence="1">
    <location>
        <begin position="137"/>
        <end position="156"/>
    </location>
</feature>
<organism evidence="2 3">
    <name type="scientific">Mycetocola lacteus</name>
    <dbReference type="NCBI Taxonomy" id="76637"/>
    <lineage>
        <taxon>Bacteria</taxon>
        <taxon>Bacillati</taxon>
        <taxon>Actinomycetota</taxon>
        <taxon>Actinomycetes</taxon>
        <taxon>Micrococcales</taxon>
        <taxon>Microbacteriaceae</taxon>
        <taxon>Mycetocola</taxon>
    </lineage>
</organism>
<comment type="caution">
    <text evidence="2">The sequence shown here is derived from an EMBL/GenBank/DDBJ whole genome shotgun (WGS) entry which is preliminary data.</text>
</comment>
<gene>
    <name evidence="2" type="ORF">D9V34_02090</name>
</gene>
<sequence>MLISSAPRGPRTLASIALVSLGVVGLTGCGTSGEKEFTAFTRAVQQVPGLTSFESGTTSPLPWQKNGWVKVALPAEPDTFETLTSVVCQQPAGIPLSFGYTLTGDHSTLEVDSTPCPPEHFDPLKTVAAADSLGTASSVQVRQSQRAESASATPNPAQADLRIKLTTDQTIVQDLALAQALSASLGDTTTEFSGQDLRLQTLDTEERDTVLSDLAALNERFPLASVDFAQKLTLGTVGEADPAAITAFLTERSPDLYRTHGIVAATGSVGAGGAVPTADAIALRNWATENLGVQVTALSNSIQLSVPDVAALDSASTALAEHGVGDVSVRFEVADGGPTAPELGVGTAPKQSLSPTNNPFPAVIERYRSIAATDRVQRVEFAPGGLKVWLREEFRGDTAATDAVGEVLIRIATEDKLRTVRLDNRPVGDFR</sequence>
<dbReference type="AlphaFoldDB" id="A0A3L7AYZ0"/>
<protein>
    <submittedName>
        <fullName evidence="2">Uncharacterized protein</fullName>
    </submittedName>
</protein>
<dbReference type="EMBL" id="RCUY01000001">
    <property type="protein sequence ID" value="RLP84810.1"/>
    <property type="molecule type" value="Genomic_DNA"/>
</dbReference>
<evidence type="ECO:0000256" key="1">
    <source>
        <dbReference type="SAM" id="MobiDB-lite"/>
    </source>
</evidence>
<evidence type="ECO:0000313" key="3">
    <source>
        <dbReference type="Proteomes" id="UP000269438"/>
    </source>
</evidence>
<reference evidence="2 3" key="1">
    <citation type="submission" date="2018-10" db="EMBL/GenBank/DDBJ databases">
        <authorList>
            <person name="Li J."/>
        </authorList>
    </citation>
    <scope>NUCLEOTIDE SEQUENCE [LARGE SCALE GENOMIC DNA]</scope>
    <source>
        <strain evidence="2 3">JCM 11654</strain>
    </source>
</reference>
<dbReference type="RefSeq" id="WP_121687280.1">
    <property type="nucleotide sequence ID" value="NZ_RCUY01000001.1"/>
</dbReference>
<evidence type="ECO:0000313" key="2">
    <source>
        <dbReference type="EMBL" id="RLP84810.1"/>
    </source>
</evidence>
<dbReference type="OrthoDB" id="5128795at2"/>
<name>A0A3L7AYZ0_9MICO</name>